<protein>
    <submittedName>
        <fullName evidence="3">Secreted protein</fullName>
    </submittedName>
</protein>
<evidence type="ECO:0000313" key="3">
    <source>
        <dbReference type="WBParaSite" id="MhA1_Contig1005.frz3.gene9"/>
    </source>
</evidence>
<dbReference type="AlphaFoldDB" id="A0A1I8AX87"/>
<name>A0A1I8AX87_MELHA</name>
<organism evidence="2 3">
    <name type="scientific">Meloidogyne hapla</name>
    <name type="common">Root-knot nematode worm</name>
    <dbReference type="NCBI Taxonomy" id="6305"/>
    <lineage>
        <taxon>Eukaryota</taxon>
        <taxon>Metazoa</taxon>
        <taxon>Ecdysozoa</taxon>
        <taxon>Nematoda</taxon>
        <taxon>Chromadorea</taxon>
        <taxon>Rhabditida</taxon>
        <taxon>Tylenchina</taxon>
        <taxon>Tylenchomorpha</taxon>
        <taxon>Tylenchoidea</taxon>
        <taxon>Meloidogynidae</taxon>
        <taxon>Meloidogyninae</taxon>
        <taxon>Meloidogyne</taxon>
    </lineage>
</organism>
<reference evidence="3" key="1">
    <citation type="submission" date="2016-11" db="UniProtKB">
        <authorList>
            <consortium name="WormBaseParasite"/>
        </authorList>
    </citation>
    <scope>IDENTIFICATION</scope>
</reference>
<evidence type="ECO:0000256" key="1">
    <source>
        <dbReference type="SAM" id="MobiDB-lite"/>
    </source>
</evidence>
<keyword evidence="2" id="KW-1185">Reference proteome</keyword>
<feature type="compositionally biased region" description="Basic residues" evidence="1">
    <location>
        <begin position="74"/>
        <end position="85"/>
    </location>
</feature>
<feature type="region of interest" description="Disordered" evidence="1">
    <location>
        <begin position="56"/>
        <end position="92"/>
    </location>
</feature>
<dbReference type="WBParaSite" id="MhA1_Contig1005.frz3.gene9">
    <property type="protein sequence ID" value="MhA1_Contig1005.frz3.gene9"/>
    <property type="gene ID" value="MhA1_Contig1005.frz3.gene9"/>
</dbReference>
<accession>A0A1I8AX87</accession>
<dbReference type="Proteomes" id="UP000095281">
    <property type="component" value="Unplaced"/>
</dbReference>
<feature type="compositionally biased region" description="Basic residues" evidence="1">
    <location>
        <begin position="56"/>
        <end position="65"/>
    </location>
</feature>
<sequence length="92" mass="11002">MECFFVLQYGQGFVALARWRASSCSSTDRGLPHFGTSITLHFLYAVPKFPACPIKQIRKQKRRRKQKEEEENKKKKKKTKRRRQTKQKEEDK</sequence>
<evidence type="ECO:0000313" key="2">
    <source>
        <dbReference type="Proteomes" id="UP000095281"/>
    </source>
</evidence>
<proteinExistence type="predicted"/>